<evidence type="ECO:0000256" key="1">
    <source>
        <dbReference type="ARBA" id="ARBA00023015"/>
    </source>
</evidence>
<dbReference type="EMBL" id="RXHU01000033">
    <property type="protein sequence ID" value="RTE09449.1"/>
    <property type="molecule type" value="Genomic_DNA"/>
</dbReference>
<gene>
    <name evidence="5" type="ORF">EJQ19_12325</name>
</gene>
<dbReference type="PANTHER" id="PTHR43280">
    <property type="entry name" value="ARAC-FAMILY TRANSCRIPTIONAL REGULATOR"/>
    <property type="match status" value="1"/>
</dbReference>
<evidence type="ECO:0000313" key="5">
    <source>
        <dbReference type="EMBL" id="RTE09449.1"/>
    </source>
</evidence>
<dbReference type="Pfam" id="PF12833">
    <property type="entry name" value="HTH_18"/>
    <property type="match status" value="1"/>
</dbReference>
<dbReference type="PANTHER" id="PTHR43280:SF10">
    <property type="entry name" value="REGULATORY PROTEIN POCR"/>
    <property type="match status" value="1"/>
</dbReference>
<evidence type="ECO:0000256" key="3">
    <source>
        <dbReference type="ARBA" id="ARBA00023163"/>
    </source>
</evidence>
<dbReference type="PRINTS" id="PR00032">
    <property type="entry name" value="HTHARAC"/>
</dbReference>
<name>A0A430JEG5_9BACL</name>
<dbReference type="InterPro" id="IPR041522">
    <property type="entry name" value="CdaR_GGDEF"/>
</dbReference>
<feature type="domain" description="HTH araC/xylS-type" evidence="4">
    <location>
        <begin position="295"/>
        <end position="393"/>
    </location>
</feature>
<dbReference type="GO" id="GO:0043565">
    <property type="term" value="F:sequence-specific DNA binding"/>
    <property type="evidence" value="ECO:0007669"/>
    <property type="project" value="InterPro"/>
</dbReference>
<protein>
    <submittedName>
        <fullName evidence="5">Helix-turn-helix domain-containing protein</fullName>
    </submittedName>
</protein>
<dbReference type="SMART" id="SM00342">
    <property type="entry name" value="HTH_ARAC"/>
    <property type="match status" value="1"/>
</dbReference>
<dbReference type="InterPro" id="IPR009057">
    <property type="entry name" value="Homeodomain-like_sf"/>
</dbReference>
<dbReference type="OrthoDB" id="2666291at2"/>
<keyword evidence="6" id="KW-1185">Reference proteome</keyword>
<dbReference type="SUPFAM" id="SSF46689">
    <property type="entry name" value="Homeodomain-like"/>
    <property type="match status" value="2"/>
</dbReference>
<dbReference type="PROSITE" id="PS01124">
    <property type="entry name" value="HTH_ARAC_FAMILY_2"/>
    <property type="match status" value="1"/>
</dbReference>
<sequence>MIVGGEMIVYHVLQNELIYRLLEGGAEEGQIKGFMAQYALSMRSDQWCAAVIEIDDVNWKLNKYTPEKRKEITRKLMASISAYLHRQGIGIWGRTAEHRMAAILCMSHSEAQTTLVTLIEHVKQNHPISVTIGLGKTETDLKDIHRSYNQAVEALGCKMFIGKGKVLAARETTQEPAMDTAQLDDVLSRLFPCIMAYDLVGIVDRLEELFELVRATENHMTVYNVCIQILSRLDMSLRTVKGSLYELLGREYKQLDVLLQFETISDIEAWTRRTLFEISELHVMRERRRQSKLIAQMQQYVHEHLDSKITLREVANVFAFSPNYLGALFKESTGISFSDYLIRSRMERAKQLLQDPTLRIYEVSNQLGYSNMTYFHRQFKGEIGLTPSEYRKRS</sequence>
<reference evidence="5 6" key="1">
    <citation type="submission" date="2018-12" db="EMBL/GenBank/DDBJ databases">
        <title>Bacillus ochoae sp. nov., Paenibacillus whitsoniae sp. nov., Paenibacillus spiritus sp. nov. Isolated from the Mars Exploration Rover during spacecraft assembly.</title>
        <authorList>
            <person name="Seuylemezian A."/>
            <person name="Vaishampayan P."/>
        </authorList>
    </citation>
    <scope>NUCLEOTIDE SEQUENCE [LARGE SCALE GENOMIC DNA]</scope>
    <source>
        <strain evidence="5 6">MER 54</strain>
    </source>
</reference>
<keyword evidence="1" id="KW-0805">Transcription regulation</keyword>
<dbReference type="InterPro" id="IPR020449">
    <property type="entry name" value="Tscrpt_reg_AraC-type_HTH"/>
</dbReference>
<organism evidence="5 6">
    <name type="scientific">Paenibacillus whitsoniae</name>
    <dbReference type="NCBI Taxonomy" id="2496558"/>
    <lineage>
        <taxon>Bacteria</taxon>
        <taxon>Bacillati</taxon>
        <taxon>Bacillota</taxon>
        <taxon>Bacilli</taxon>
        <taxon>Bacillales</taxon>
        <taxon>Paenibacillaceae</taxon>
        <taxon>Paenibacillus</taxon>
    </lineage>
</organism>
<dbReference type="GO" id="GO:0003700">
    <property type="term" value="F:DNA-binding transcription factor activity"/>
    <property type="evidence" value="ECO:0007669"/>
    <property type="project" value="InterPro"/>
</dbReference>
<evidence type="ECO:0000256" key="2">
    <source>
        <dbReference type="ARBA" id="ARBA00023125"/>
    </source>
</evidence>
<proteinExistence type="predicted"/>
<keyword evidence="3" id="KW-0804">Transcription</keyword>
<dbReference type="Pfam" id="PF17853">
    <property type="entry name" value="GGDEF_2"/>
    <property type="match status" value="1"/>
</dbReference>
<dbReference type="InterPro" id="IPR018060">
    <property type="entry name" value="HTH_AraC"/>
</dbReference>
<dbReference type="Proteomes" id="UP000276128">
    <property type="component" value="Unassembled WGS sequence"/>
</dbReference>
<comment type="caution">
    <text evidence="5">The sequence shown here is derived from an EMBL/GenBank/DDBJ whole genome shotgun (WGS) entry which is preliminary data.</text>
</comment>
<dbReference type="AlphaFoldDB" id="A0A430JEG5"/>
<evidence type="ECO:0000313" key="6">
    <source>
        <dbReference type="Proteomes" id="UP000276128"/>
    </source>
</evidence>
<dbReference type="Gene3D" id="1.10.10.60">
    <property type="entry name" value="Homeodomain-like"/>
    <property type="match status" value="2"/>
</dbReference>
<accession>A0A430JEG5</accession>
<keyword evidence="2" id="KW-0238">DNA-binding</keyword>
<evidence type="ECO:0000259" key="4">
    <source>
        <dbReference type="PROSITE" id="PS01124"/>
    </source>
</evidence>